<sequence length="204" mass="22073">MQGQTASGPCLGASREGSPLFCPSRTGCQGVQGEWRTTTLRVGMKGVGETSLSRAESPLRVWESWTSPKVAAGGRGPGACPWRMRSSNAEPKGRSASYLVSKPPALRMGTSSSGRNRNETLISGLAFLARQNVCPVYAAHQKRQESSGPKSAYIYSHNQRMPQKFSSAIKLREYQSFGGCSNAIHKEKALHLAASRTYPTRPNL</sequence>
<evidence type="ECO:0000313" key="1">
    <source>
        <dbReference type="EMBL" id="KKL89188.1"/>
    </source>
</evidence>
<reference evidence="1" key="1">
    <citation type="journal article" date="2015" name="Nature">
        <title>Complex archaea that bridge the gap between prokaryotes and eukaryotes.</title>
        <authorList>
            <person name="Spang A."/>
            <person name="Saw J.H."/>
            <person name="Jorgensen S.L."/>
            <person name="Zaremba-Niedzwiedzka K."/>
            <person name="Martijn J."/>
            <person name="Lind A.E."/>
            <person name="van Eijk R."/>
            <person name="Schleper C."/>
            <person name="Guy L."/>
            <person name="Ettema T.J."/>
        </authorList>
    </citation>
    <scope>NUCLEOTIDE SEQUENCE</scope>
</reference>
<comment type="caution">
    <text evidence="1">The sequence shown here is derived from an EMBL/GenBank/DDBJ whole genome shotgun (WGS) entry which is preliminary data.</text>
</comment>
<dbReference type="EMBL" id="LAZR01020357">
    <property type="protein sequence ID" value="KKL89188.1"/>
    <property type="molecule type" value="Genomic_DNA"/>
</dbReference>
<proteinExistence type="predicted"/>
<protein>
    <submittedName>
        <fullName evidence="1">Uncharacterized protein</fullName>
    </submittedName>
</protein>
<dbReference type="AlphaFoldDB" id="A0A0F9FSL6"/>
<name>A0A0F9FSL6_9ZZZZ</name>
<organism evidence="1">
    <name type="scientific">marine sediment metagenome</name>
    <dbReference type="NCBI Taxonomy" id="412755"/>
    <lineage>
        <taxon>unclassified sequences</taxon>
        <taxon>metagenomes</taxon>
        <taxon>ecological metagenomes</taxon>
    </lineage>
</organism>
<accession>A0A0F9FSL6</accession>
<gene>
    <name evidence="1" type="ORF">LCGC14_1917190</name>
</gene>